<dbReference type="Proteomes" id="UP000253410">
    <property type="component" value="Unassembled WGS sequence"/>
</dbReference>
<dbReference type="Gene3D" id="2.60.120.1440">
    <property type="match status" value="1"/>
</dbReference>
<dbReference type="Gene3D" id="3.55.50.30">
    <property type="match status" value="1"/>
</dbReference>
<accession>A0A365XU77</accession>
<sequence>MSDQLFETLFKDYMSGTLSASELQQFRQMARDRKNRQLLSRLLEEAFSNPAYAEAADYDASEMAAEILLKARQQDEVLSLLPPTRKPPVFRPWFKYAAAAALFGCLVAGTWKFAGRRHPARQTLATNQPAIPGKAQPVLILGDGSKISLDNVSNGTIAQQGGSRIVKLSNGQVAYQPASAPTGRTIYNTMQTPHGCMYQLTLPDGSRVWLNAASSIRYPTTFPANSRQVAVTGEAYFDIAKDEHKPFTVTANDIQIQVLGTAFNIMAYPDENTLQATLVQGAININTSKTRQLLQPGEQASIGHTSGQLSISRPNLDEVLSWKNGEFYFRDTNIKTIMRQVARWYNVEVQYEGDMTDLSLSGIISRNGDIQQLLKALELTKIVRFRMKDRIIFVSQG</sequence>
<evidence type="ECO:0000313" key="4">
    <source>
        <dbReference type="Proteomes" id="UP000253410"/>
    </source>
</evidence>
<dbReference type="InterPro" id="IPR012373">
    <property type="entry name" value="Ferrdict_sens_TM"/>
</dbReference>
<protein>
    <submittedName>
        <fullName evidence="3">Iron dicitrate transport regulator FecR</fullName>
    </submittedName>
</protein>
<comment type="caution">
    <text evidence="3">The sequence shown here is derived from an EMBL/GenBank/DDBJ whole genome shotgun (WGS) entry which is preliminary data.</text>
</comment>
<keyword evidence="4" id="KW-1185">Reference proteome</keyword>
<name>A0A365XU77_9BACT</name>
<dbReference type="Pfam" id="PF16344">
    <property type="entry name" value="FecR_C"/>
    <property type="match status" value="1"/>
</dbReference>
<dbReference type="Pfam" id="PF04773">
    <property type="entry name" value="FecR"/>
    <property type="match status" value="1"/>
</dbReference>
<dbReference type="InterPro" id="IPR032508">
    <property type="entry name" value="FecR_C"/>
</dbReference>
<evidence type="ECO:0000313" key="3">
    <source>
        <dbReference type="EMBL" id="RBL89571.1"/>
    </source>
</evidence>
<dbReference type="RefSeq" id="WP_113618320.1">
    <property type="nucleotide sequence ID" value="NZ_QFFJ01000002.1"/>
</dbReference>
<evidence type="ECO:0000259" key="2">
    <source>
        <dbReference type="Pfam" id="PF16344"/>
    </source>
</evidence>
<reference evidence="3 4" key="1">
    <citation type="submission" date="2018-05" db="EMBL/GenBank/DDBJ databases">
        <title>Chitinophaga sp. K3CV102501T nov., isolated from isolated from a monsoon evergreen broad-leaved forest soil.</title>
        <authorList>
            <person name="Lv Y."/>
        </authorList>
    </citation>
    <scope>NUCLEOTIDE SEQUENCE [LARGE SCALE GENOMIC DNA]</scope>
    <source>
        <strain evidence="3 4">GDMCC 1.1325</strain>
    </source>
</reference>
<dbReference type="GO" id="GO:0016989">
    <property type="term" value="F:sigma factor antagonist activity"/>
    <property type="evidence" value="ECO:0007669"/>
    <property type="project" value="TreeGrafter"/>
</dbReference>
<dbReference type="InterPro" id="IPR006860">
    <property type="entry name" value="FecR"/>
</dbReference>
<dbReference type="PANTHER" id="PTHR30273:SF2">
    <property type="entry name" value="PROTEIN FECR"/>
    <property type="match status" value="1"/>
</dbReference>
<dbReference type="AlphaFoldDB" id="A0A365XU77"/>
<dbReference type="PANTHER" id="PTHR30273">
    <property type="entry name" value="PERIPLASMIC SIGNAL SENSOR AND SIGMA FACTOR ACTIVATOR FECR-RELATED"/>
    <property type="match status" value="1"/>
</dbReference>
<dbReference type="FunFam" id="2.60.120.1440:FF:000001">
    <property type="entry name" value="Putative anti-sigma factor"/>
    <property type="match status" value="1"/>
</dbReference>
<feature type="domain" description="FecR protein" evidence="1">
    <location>
        <begin position="189"/>
        <end position="283"/>
    </location>
</feature>
<gene>
    <name evidence="3" type="ORF">DF182_23980</name>
</gene>
<organism evidence="3 4">
    <name type="scientific">Chitinophaga flava</name>
    <dbReference type="NCBI Taxonomy" id="2259036"/>
    <lineage>
        <taxon>Bacteria</taxon>
        <taxon>Pseudomonadati</taxon>
        <taxon>Bacteroidota</taxon>
        <taxon>Chitinophagia</taxon>
        <taxon>Chitinophagales</taxon>
        <taxon>Chitinophagaceae</taxon>
        <taxon>Chitinophaga</taxon>
    </lineage>
</organism>
<dbReference type="OrthoDB" id="637545at2"/>
<dbReference type="EMBL" id="QFFJ01000002">
    <property type="protein sequence ID" value="RBL89571.1"/>
    <property type="molecule type" value="Genomic_DNA"/>
</dbReference>
<proteinExistence type="predicted"/>
<evidence type="ECO:0000259" key="1">
    <source>
        <dbReference type="Pfam" id="PF04773"/>
    </source>
</evidence>
<feature type="domain" description="Protein FecR C-terminal" evidence="2">
    <location>
        <begin position="326"/>
        <end position="394"/>
    </location>
</feature>